<evidence type="ECO:0000313" key="2">
    <source>
        <dbReference type="Proteomes" id="UP000521943"/>
    </source>
</evidence>
<dbReference type="Proteomes" id="UP000521943">
    <property type="component" value="Unassembled WGS sequence"/>
</dbReference>
<keyword evidence="2" id="KW-1185">Reference proteome</keyword>
<organism evidence="1 2">
    <name type="scientific">Ephemerocybe angulata</name>
    <dbReference type="NCBI Taxonomy" id="980116"/>
    <lineage>
        <taxon>Eukaryota</taxon>
        <taxon>Fungi</taxon>
        <taxon>Dikarya</taxon>
        <taxon>Basidiomycota</taxon>
        <taxon>Agaricomycotina</taxon>
        <taxon>Agaricomycetes</taxon>
        <taxon>Agaricomycetidae</taxon>
        <taxon>Agaricales</taxon>
        <taxon>Agaricineae</taxon>
        <taxon>Psathyrellaceae</taxon>
        <taxon>Ephemerocybe</taxon>
    </lineage>
</organism>
<proteinExistence type="predicted"/>
<protein>
    <recommendedName>
        <fullName evidence="3">F-box domain-containing protein</fullName>
    </recommendedName>
</protein>
<name>A0A8H6HGJ3_9AGAR</name>
<dbReference type="SUPFAM" id="SSF52047">
    <property type="entry name" value="RNI-like"/>
    <property type="match status" value="1"/>
</dbReference>
<dbReference type="OrthoDB" id="3067012at2759"/>
<sequence>MATERPSAARMRRTVTAGRRKGFATPLREAVLGNEDLLALIFSEFRAEDDRRNIYAHTLVQSALTCRAFTNPALDVLWERLSSPLALFALLPPIHISNREMRVARPFVPGDWDRFLFYAKRVRKLSVNGIPSAHRASDLTTISPCVFSAINKAPYRPRPLMTSLRSLHFECRSLVTQQRPDIENLFLWLSPPLLDLSLRLSPERVPEEDLTYVILTAVAAQSPDIRKIRWFSSVRMSSLDPCKSLRSLTTLILHPLLQPEWTSKSDNDYDHIVVLDHLSRCSSLEALTITTERYAWVEEEPTPLKWERILRVIKHSTSSNHIKSIRFPNLQYFNTCGDPVWLMQALAQLAPTLASLHTLNLQMHFGHNVRARFNGLNFWKALSKRLAVCSDLRHLLIRDPHHHVKKLVCEESLSVDLADLLEPLSRSRTSLVEVTIGAPLGIGWGGKGIYNLAAYFPELQSLCLPEGTTMSRSEMLNRR</sequence>
<gene>
    <name evidence="1" type="ORF">DFP72DRAFT_923850</name>
</gene>
<evidence type="ECO:0008006" key="3">
    <source>
        <dbReference type="Google" id="ProtNLM"/>
    </source>
</evidence>
<accession>A0A8H6HGJ3</accession>
<comment type="caution">
    <text evidence="1">The sequence shown here is derived from an EMBL/GenBank/DDBJ whole genome shotgun (WGS) entry which is preliminary data.</text>
</comment>
<dbReference type="AlphaFoldDB" id="A0A8H6HGJ3"/>
<dbReference type="EMBL" id="JACGCI010000097">
    <property type="protein sequence ID" value="KAF6745990.1"/>
    <property type="molecule type" value="Genomic_DNA"/>
</dbReference>
<reference evidence="1 2" key="1">
    <citation type="submission" date="2020-07" db="EMBL/GenBank/DDBJ databases">
        <title>Comparative genomics of pyrophilous fungi reveals a link between fire events and developmental genes.</title>
        <authorList>
            <consortium name="DOE Joint Genome Institute"/>
            <person name="Steindorff A.S."/>
            <person name="Carver A."/>
            <person name="Calhoun S."/>
            <person name="Stillman K."/>
            <person name="Liu H."/>
            <person name="Lipzen A."/>
            <person name="Pangilinan J."/>
            <person name="Labutti K."/>
            <person name="Bruns T.D."/>
            <person name="Grigoriev I.V."/>
        </authorList>
    </citation>
    <scope>NUCLEOTIDE SEQUENCE [LARGE SCALE GENOMIC DNA]</scope>
    <source>
        <strain evidence="1 2">CBS 144469</strain>
    </source>
</reference>
<evidence type="ECO:0000313" key="1">
    <source>
        <dbReference type="EMBL" id="KAF6745990.1"/>
    </source>
</evidence>